<comment type="similarity">
    <text evidence="2">Belongs to the DUOXA family.</text>
</comment>
<reference evidence="9" key="1">
    <citation type="submission" date="2023-10" db="EMBL/GenBank/DDBJ databases">
        <title>Genome assemblies of two species of porcelain crab, Petrolisthes cinctipes and Petrolisthes manimaculis (Anomura: Porcellanidae).</title>
        <authorList>
            <person name="Angst P."/>
        </authorList>
    </citation>
    <scope>NUCLEOTIDE SEQUENCE</scope>
    <source>
        <strain evidence="9">PB745_01</strain>
        <tissue evidence="9">Gill</tissue>
    </source>
</reference>
<sequence>KTYSQPSNQPTLLTMSTYQAPSPGWFDEFRTAPFPTLYPELKTSVTQDVLYVGWGVAFLSAFTAFCLILPGVERSLKEQVKVFLRVTTFLAVGLIIMLCNFGQEWEVGHIETRTAYKAGSAEEIHAAIGVKLGLRSVNITLKALEEPEGNLRGEKIDYNERFSWEWAQGRAGFGPFAGNIQREFRAAQFRGTPLPILWIAEYFTFDGEGIRFGRHYRTAGWYAHMCVWLTFPLWILMIVLYKLRIDYAALTTTLTGGLLVVAAIIWASKRNFIELVVPFNDAELTTKFGIHWYLSLVLGVLCILVGLVLYGLHQCGFHDELCQFFGNNPLQILHQETLMDSEETSAKPTNEIEMEAVDGSNNPPPANAPKKPVTLLRSRGTTKRFNKKVSSPSYAPPQIPRPRPPPPRTHLAPGTSSSPPANQATAGYQQQQQQQEQGYMDQQAYNNQAYQQDYNTQQGYLTTPGGVGGGYYDYSGNYVQDYSVQGYDDYSGYPYPQQDYSGQGYTQQQQQQQQQDYSAQGYATQNPIQEEEELYDAVTAAEPPPPRPPKK</sequence>
<feature type="compositionally biased region" description="Low complexity" evidence="7">
    <location>
        <begin position="497"/>
        <end position="523"/>
    </location>
</feature>
<evidence type="ECO:0000313" key="10">
    <source>
        <dbReference type="Proteomes" id="UP001286313"/>
    </source>
</evidence>
<feature type="non-terminal residue" evidence="9">
    <location>
        <position position="1"/>
    </location>
</feature>
<evidence type="ECO:0000256" key="4">
    <source>
        <dbReference type="ARBA" id="ARBA00022989"/>
    </source>
</evidence>
<keyword evidence="10" id="KW-1185">Reference proteome</keyword>
<feature type="compositionally biased region" description="Low complexity" evidence="7">
    <location>
        <begin position="423"/>
        <end position="440"/>
    </location>
</feature>
<dbReference type="Pfam" id="PF10204">
    <property type="entry name" value="DuoxA"/>
    <property type="match status" value="1"/>
</dbReference>
<feature type="transmembrane region" description="Helical" evidence="8">
    <location>
        <begin position="221"/>
        <end position="240"/>
    </location>
</feature>
<accession>A0AAE1F853</accession>
<dbReference type="PANTHER" id="PTHR31158">
    <property type="entry name" value="DUAL OXIDASE 2"/>
    <property type="match status" value="1"/>
</dbReference>
<keyword evidence="3 8" id="KW-0812">Transmembrane</keyword>
<dbReference type="InterPro" id="IPR018469">
    <property type="entry name" value="Dual_oxidase_maturation_fac"/>
</dbReference>
<evidence type="ECO:0000256" key="5">
    <source>
        <dbReference type="ARBA" id="ARBA00023136"/>
    </source>
</evidence>
<evidence type="ECO:0000256" key="3">
    <source>
        <dbReference type="ARBA" id="ARBA00022692"/>
    </source>
</evidence>
<feature type="compositionally biased region" description="Pro residues" evidence="7">
    <location>
        <begin position="394"/>
        <end position="408"/>
    </location>
</feature>
<evidence type="ECO:0000256" key="7">
    <source>
        <dbReference type="SAM" id="MobiDB-lite"/>
    </source>
</evidence>
<evidence type="ECO:0008006" key="11">
    <source>
        <dbReference type="Google" id="ProtNLM"/>
    </source>
</evidence>
<dbReference type="GO" id="GO:0005789">
    <property type="term" value="C:endoplasmic reticulum membrane"/>
    <property type="evidence" value="ECO:0007669"/>
    <property type="project" value="InterPro"/>
</dbReference>
<protein>
    <recommendedName>
        <fullName evidence="11">Dual oxidase maturation factor 1</fullName>
    </recommendedName>
</protein>
<feature type="region of interest" description="Disordered" evidence="7">
    <location>
        <begin position="355"/>
        <end position="440"/>
    </location>
</feature>
<feature type="region of interest" description="Disordered" evidence="7">
    <location>
        <begin position="456"/>
        <end position="529"/>
    </location>
</feature>
<keyword evidence="4 8" id="KW-1133">Transmembrane helix</keyword>
<keyword evidence="5 8" id="KW-0472">Membrane</keyword>
<keyword evidence="6" id="KW-0325">Glycoprotein</keyword>
<dbReference type="AlphaFoldDB" id="A0AAE1F853"/>
<evidence type="ECO:0000256" key="8">
    <source>
        <dbReference type="SAM" id="Phobius"/>
    </source>
</evidence>
<feature type="transmembrane region" description="Helical" evidence="8">
    <location>
        <begin position="82"/>
        <end position="103"/>
    </location>
</feature>
<dbReference type="Proteomes" id="UP001286313">
    <property type="component" value="Unassembled WGS sequence"/>
</dbReference>
<dbReference type="PANTHER" id="PTHR31158:SF1">
    <property type="entry name" value="DOXA1 FACTOR-RELATED"/>
    <property type="match status" value="1"/>
</dbReference>
<evidence type="ECO:0000256" key="1">
    <source>
        <dbReference type="ARBA" id="ARBA00004141"/>
    </source>
</evidence>
<name>A0AAE1F853_PETCI</name>
<feature type="transmembrane region" description="Helical" evidence="8">
    <location>
        <begin position="49"/>
        <end position="70"/>
    </location>
</feature>
<dbReference type="GO" id="GO:0015031">
    <property type="term" value="P:protein transport"/>
    <property type="evidence" value="ECO:0007669"/>
    <property type="project" value="InterPro"/>
</dbReference>
<evidence type="ECO:0000256" key="6">
    <source>
        <dbReference type="ARBA" id="ARBA00023180"/>
    </source>
</evidence>
<gene>
    <name evidence="9" type="ORF">Pcinc_025744</name>
</gene>
<comment type="caution">
    <text evidence="9">The sequence shown here is derived from an EMBL/GenBank/DDBJ whole genome shotgun (WGS) entry which is preliminary data.</text>
</comment>
<organism evidence="9 10">
    <name type="scientific">Petrolisthes cinctipes</name>
    <name type="common">Flat porcelain crab</name>
    <dbReference type="NCBI Taxonomy" id="88211"/>
    <lineage>
        <taxon>Eukaryota</taxon>
        <taxon>Metazoa</taxon>
        <taxon>Ecdysozoa</taxon>
        <taxon>Arthropoda</taxon>
        <taxon>Crustacea</taxon>
        <taxon>Multicrustacea</taxon>
        <taxon>Malacostraca</taxon>
        <taxon>Eumalacostraca</taxon>
        <taxon>Eucarida</taxon>
        <taxon>Decapoda</taxon>
        <taxon>Pleocyemata</taxon>
        <taxon>Anomura</taxon>
        <taxon>Galatheoidea</taxon>
        <taxon>Porcellanidae</taxon>
        <taxon>Petrolisthes</taxon>
    </lineage>
</organism>
<evidence type="ECO:0000313" key="9">
    <source>
        <dbReference type="EMBL" id="KAK3868886.1"/>
    </source>
</evidence>
<comment type="subcellular location">
    <subcellularLocation>
        <location evidence="1">Membrane</location>
        <topology evidence="1">Multi-pass membrane protein</topology>
    </subcellularLocation>
</comment>
<feature type="transmembrane region" description="Helical" evidence="8">
    <location>
        <begin position="288"/>
        <end position="310"/>
    </location>
</feature>
<feature type="transmembrane region" description="Helical" evidence="8">
    <location>
        <begin position="247"/>
        <end position="268"/>
    </location>
</feature>
<evidence type="ECO:0000256" key="2">
    <source>
        <dbReference type="ARBA" id="ARBA00009816"/>
    </source>
</evidence>
<dbReference type="EMBL" id="JAWQEG010002931">
    <property type="protein sequence ID" value="KAK3868886.1"/>
    <property type="molecule type" value="Genomic_DNA"/>
</dbReference>
<proteinExistence type="inferred from homology"/>